<evidence type="ECO:0000313" key="5">
    <source>
        <dbReference type="EMBL" id="MFD0929652.1"/>
    </source>
</evidence>
<evidence type="ECO:0000313" key="6">
    <source>
        <dbReference type="Proteomes" id="UP001597106"/>
    </source>
</evidence>
<evidence type="ECO:0000256" key="3">
    <source>
        <dbReference type="ARBA" id="ARBA00023163"/>
    </source>
</evidence>
<keyword evidence="3" id="KW-0804">Transcription</keyword>
<dbReference type="PANTHER" id="PTHR44688">
    <property type="entry name" value="DNA-BINDING TRANSCRIPTIONAL ACTIVATOR DEVR_DOSR"/>
    <property type="match status" value="1"/>
</dbReference>
<dbReference type="InterPro" id="IPR016032">
    <property type="entry name" value="Sig_transdc_resp-reg_C-effctor"/>
</dbReference>
<dbReference type="InterPro" id="IPR036388">
    <property type="entry name" value="WH-like_DNA-bd_sf"/>
</dbReference>
<name>A0ABW3GLZ9_9PROT</name>
<dbReference type="Pfam" id="PF00196">
    <property type="entry name" value="GerE"/>
    <property type="match status" value="1"/>
</dbReference>
<dbReference type="PANTHER" id="PTHR44688:SF16">
    <property type="entry name" value="DNA-BINDING TRANSCRIPTIONAL ACTIVATOR DEVR_DOSR"/>
    <property type="match status" value="1"/>
</dbReference>
<sequence>MLNTSSAIEELVDLIYETLERPALWDAVFDRISNCFGLNVIASSSILSTIGNDMTSSERFSLSSHQPLFNIEGSSSSDHALLQNLDAHIRRVVYLKQLITKRKQQAETSVRMLDLVRPCVVMLREEGEIVHINPAARGLLRANNLLSIRANRIWSPNPKKYQQLKSTINRMIALKDATHSGKTDSHLVIRHHKDALYMYLSIISNQSNTVPSIQKLLEAQAIVMMQITDLNQGLSSHAKEQLLSAYQLSKAELNIAGLVAEGLQVNEIADLLQLSANTIRAQLKAIYKKTNTSRQAELMQLLLRFD</sequence>
<dbReference type="Gene3D" id="1.10.10.10">
    <property type="entry name" value="Winged helix-like DNA-binding domain superfamily/Winged helix DNA-binding domain"/>
    <property type="match status" value="1"/>
</dbReference>
<gene>
    <name evidence="5" type="ORF">ACFQ1T_07660</name>
</gene>
<evidence type="ECO:0000259" key="4">
    <source>
        <dbReference type="PROSITE" id="PS50043"/>
    </source>
</evidence>
<dbReference type="RefSeq" id="WP_379075393.1">
    <property type="nucleotide sequence ID" value="NZ_JBHTJW010000002.1"/>
</dbReference>
<dbReference type="EMBL" id="JBHTJW010000002">
    <property type="protein sequence ID" value="MFD0929652.1"/>
    <property type="molecule type" value="Genomic_DNA"/>
</dbReference>
<keyword evidence="1" id="KW-0805">Transcription regulation</keyword>
<keyword evidence="6" id="KW-1185">Reference proteome</keyword>
<proteinExistence type="predicted"/>
<keyword evidence="2" id="KW-0238">DNA-binding</keyword>
<dbReference type="PRINTS" id="PR00038">
    <property type="entry name" value="HTHLUXR"/>
</dbReference>
<organism evidence="5 6">
    <name type="scientific">Methylophilus glucosoxydans</name>
    <dbReference type="NCBI Taxonomy" id="752553"/>
    <lineage>
        <taxon>Bacteria</taxon>
        <taxon>Pseudomonadati</taxon>
        <taxon>Pseudomonadota</taxon>
        <taxon>Betaproteobacteria</taxon>
        <taxon>Nitrosomonadales</taxon>
        <taxon>Methylophilaceae</taxon>
        <taxon>Methylophilus</taxon>
    </lineage>
</organism>
<dbReference type="PROSITE" id="PS50043">
    <property type="entry name" value="HTH_LUXR_2"/>
    <property type="match status" value="1"/>
</dbReference>
<dbReference type="SUPFAM" id="SSF46894">
    <property type="entry name" value="C-terminal effector domain of the bipartite response regulators"/>
    <property type="match status" value="1"/>
</dbReference>
<comment type="caution">
    <text evidence="5">The sequence shown here is derived from an EMBL/GenBank/DDBJ whole genome shotgun (WGS) entry which is preliminary data.</text>
</comment>
<accession>A0ABW3GLZ9</accession>
<protein>
    <submittedName>
        <fullName evidence="5">Helix-turn-helix transcriptional regulator</fullName>
    </submittedName>
</protein>
<dbReference type="Proteomes" id="UP001597106">
    <property type="component" value="Unassembled WGS sequence"/>
</dbReference>
<dbReference type="InterPro" id="IPR000792">
    <property type="entry name" value="Tscrpt_reg_LuxR_C"/>
</dbReference>
<evidence type="ECO:0000256" key="2">
    <source>
        <dbReference type="ARBA" id="ARBA00023125"/>
    </source>
</evidence>
<evidence type="ECO:0000256" key="1">
    <source>
        <dbReference type="ARBA" id="ARBA00023015"/>
    </source>
</evidence>
<feature type="domain" description="HTH luxR-type" evidence="4">
    <location>
        <begin position="241"/>
        <end position="306"/>
    </location>
</feature>
<reference evidence="6" key="1">
    <citation type="journal article" date="2019" name="Int. J. Syst. Evol. Microbiol.">
        <title>The Global Catalogue of Microorganisms (GCM) 10K type strain sequencing project: providing services to taxonomists for standard genome sequencing and annotation.</title>
        <authorList>
            <consortium name="The Broad Institute Genomics Platform"/>
            <consortium name="The Broad Institute Genome Sequencing Center for Infectious Disease"/>
            <person name="Wu L."/>
            <person name="Ma J."/>
        </authorList>
    </citation>
    <scope>NUCLEOTIDE SEQUENCE [LARGE SCALE GENOMIC DNA]</scope>
    <source>
        <strain evidence="6">CCUG 59685</strain>
    </source>
</reference>
<dbReference type="SMART" id="SM00421">
    <property type="entry name" value="HTH_LUXR"/>
    <property type="match status" value="1"/>
</dbReference>
<dbReference type="PROSITE" id="PS00622">
    <property type="entry name" value="HTH_LUXR_1"/>
    <property type="match status" value="1"/>
</dbReference>